<dbReference type="OrthoDB" id="5147046at2"/>
<evidence type="ECO:0000313" key="2">
    <source>
        <dbReference type="Proteomes" id="UP000319865"/>
    </source>
</evidence>
<sequence length="188" mass="19109">MLTAEKDELRRQQISASEQLGGLAWGARRGAATMTALVTAAAATVIVLTLTGCGTGSAESGSPSGGAGTAGSRGAERICPAIDYGRTLIVQLADGWPLAEGRTVVATCPSPYGQVRRGNDELTREVTGALTGSTARLPMMAMPEVVVGAVLGPEGSVVEVEASLSWRRVGGTEECGGPREAVVLLPTS</sequence>
<dbReference type="Proteomes" id="UP000319865">
    <property type="component" value="Unassembled WGS sequence"/>
</dbReference>
<reference evidence="1 2" key="1">
    <citation type="submission" date="2019-06" db="EMBL/GenBank/DDBJ databases">
        <title>Sequencing the genomes of 1000 actinobacteria strains.</title>
        <authorList>
            <person name="Klenk H.-P."/>
        </authorList>
    </citation>
    <scope>NUCLEOTIDE SEQUENCE [LARGE SCALE GENOMIC DNA]</scope>
    <source>
        <strain evidence="1 2">DSM 46837</strain>
    </source>
</reference>
<protein>
    <submittedName>
        <fullName evidence="1">Uncharacterized protein</fullName>
    </submittedName>
</protein>
<dbReference type="EMBL" id="VFQE01000001">
    <property type="protein sequence ID" value="TQN44129.1"/>
    <property type="molecule type" value="Genomic_DNA"/>
</dbReference>
<comment type="caution">
    <text evidence="1">The sequence shown here is derived from an EMBL/GenBank/DDBJ whole genome shotgun (WGS) entry which is preliminary data.</text>
</comment>
<evidence type="ECO:0000313" key="1">
    <source>
        <dbReference type="EMBL" id="TQN44129.1"/>
    </source>
</evidence>
<accession>A0A543PJ94</accession>
<keyword evidence="2" id="KW-1185">Reference proteome</keyword>
<gene>
    <name evidence="1" type="ORF">FHU33_3615</name>
</gene>
<organism evidence="1 2">
    <name type="scientific">Blastococcus colisei</name>
    <dbReference type="NCBI Taxonomy" id="1564162"/>
    <lineage>
        <taxon>Bacteria</taxon>
        <taxon>Bacillati</taxon>
        <taxon>Actinomycetota</taxon>
        <taxon>Actinomycetes</taxon>
        <taxon>Geodermatophilales</taxon>
        <taxon>Geodermatophilaceae</taxon>
        <taxon>Blastococcus</taxon>
    </lineage>
</organism>
<dbReference type="AlphaFoldDB" id="A0A543PJ94"/>
<dbReference type="RefSeq" id="WP_142026542.1">
    <property type="nucleotide sequence ID" value="NZ_VFQE01000001.1"/>
</dbReference>
<name>A0A543PJ94_9ACTN</name>
<proteinExistence type="predicted"/>